<evidence type="ECO:0000256" key="1">
    <source>
        <dbReference type="ARBA" id="ARBA00007228"/>
    </source>
</evidence>
<dbReference type="CDD" id="cd18103">
    <property type="entry name" value="SpoU-like_RlmB"/>
    <property type="match status" value="1"/>
</dbReference>
<keyword evidence="2 5" id="KW-0489">Methyltransferase</keyword>
<dbReference type="RefSeq" id="WP_155163440.1">
    <property type="nucleotide sequence ID" value="NZ_CALXOS010000001.1"/>
</dbReference>
<reference evidence="7 8" key="1">
    <citation type="journal article" date="2019" name="Nat. Med.">
        <title>A library of human gut bacterial isolates paired with longitudinal multiomics data enables mechanistic microbiome research.</title>
        <authorList>
            <person name="Poyet M."/>
            <person name="Groussin M."/>
            <person name="Gibbons S.M."/>
            <person name="Avila-Pacheco J."/>
            <person name="Jiang X."/>
            <person name="Kearney S.M."/>
            <person name="Perrotta A.R."/>
            <person name="Berdy B."/>
            <person name="Zhao S."/>
            <person name="Lieberman T.D."/>
            <person name="Swanson P.K."/>
            <person name="Smith M."/>
            <person name="Roesemann S."/>
            <person name="Alexander J.E."/>
            <person name="Rich S.A."/>
            <person name="Livny J."/>
            <person name="Vlamakis H."/>
            <person name="Clish C."/>
            <person name="Bullock K."/>
            <person name="Deik A."/>
            <person name="Scott J."/>
            <person name="Pierce K.A."/>
            <person name="Xavier R.J."/>
            <person name="Alm E.J."/>
        </authorList>
    </citation>
    <scope>NUCLEOTIDE SEQUENCE [LARGE SCALE GENOMIC DNA]</scope>
    <source>
        <strain evidence="5 8">BIOML-A13</strain>
        <strain evidence="6 7">BIOML-A3</strain>
    </source>
</reference>
<evidence type="ECO:0000313" key="5">
    <source>
        <dbReference type="EMBL" id="MTT74782.1"/>
    </source>
</evidence>
<dbReference type="InterPro" id="IPR029026">
    <property type="entry name" value="tRNA_m1G_MTases_N"/>
</dbReference>
<dbReference type="FunFam" id="3.40.1280.10:FF:000008">
    <property type="entry name" value="Group 3 RNA methyltransferase TrmH"/>
    <property type="match status" value="1"/>
</dbReference>
<evidence type="ECO:0000313" key="7">
    <source>
        <dbReference type="Proteomes" id="UP000443070"/>
    </source>
</evidence>
<evidence type="ECO:0000313" key="6">
    <source>
        <dbReference type="EMBL" id="MTU02913.1"/>
    </source>
</evidence>
<dbReference type="InterPro" id="IPR029028">
    <property type="entry name" value="Alpha/beta_knot_MTases"/>
</dbReference>
<dbReference type="GO" id="GO:0008173">
    <property type="term" value="F:RNA methyltransferase activity"/>
    <property type="evidence" value="ECO:0007669"/>
    <property type="project" value="InterPro"/>
</dbReference>
<dbReference type="Pfam" id="PF08032">
    <property type="entry name" value="SpoU_sub_bind"/>
    <property type="match status" value="1"/>
</dbReference>
<proteinExistence type="inferred from homology"/>
<dbReference type="PANTHER" id="PTHR46429:SF1">
    <property type="entry name" value="23S RRNA (GUANOSINE-2'-O-)-METHYLTRANSFERASE RLMB"/>
    <property type="match status" value="1"/>
</dbReference>
<comment type="caution">
    <text evidence="5">The sequence shown here is derived from an EMBL/GenBank/DDBJ whole genome shotgun (WGS) entry which is preliminary data.</text>
</comment>
<dbReference type="InterPro" id="IPR013123">
    <property type="entry name" value="SpoU_subst-bd"/>
</dbReference>
<sequence>MSEEILAGRNSVTEALRSGRSINKLLVQDGIKGGSVSEIIGLAKTAGVVLEFCKAERLDKLADGLRHQGFVALAAPIRFHSLEEVLALAKEKDETPFLLLLDELQDPQNVGALIRTADAAGVHGVLLPKRRSCPLNAVVAKISAGAVEYVPVVQIGNITQTIEELKKLGFWIAGADMNGEDYYKSNLTGPMVIVVGAEGKGLGRLVKEKCDIIVSLPMQGGVSSLNASAAGAVLLYEVVRQRRVQAGV</sequence>
<dbReference type="Gene3D" id="3.30.1330.30">
    <property type="match status" value="1"/>
</dbReference>
<dbReference type="Proteomes" id="UP000443070">
    <property type="component" value="Unassembled WGS sequence"/>
</dbReference>
<dbReference type="InterPro" id="IPR001537">
    <property type="entry name" value="SpoU_MeTrfase"/>
</dbReference>
<comment type="similarity">
    <text evidence="1">Belongs to the class IV-like SAM-binding methyltransferase superfamily. RNA methyltransferase TrmH family.</text>
</comment>
<dbReference type="SUPFAM" id="SSF75217">
    <property type="entry name" value="alpha/beta knot"/>
    <property type="match status" value="1"/>
</dbReference>
<dbReference type="GO" id="GO:0006396">
    <property type="term" value="P:RNA processing"/>
    <property type="evidence" value="ECO:0007669"/>
    <property type="project" value="InterPro"/>
</dbReference>
<evidence type="ECO:0000256" key="3">
    <source>
        <dbReference type="ARBA" id="ARBA00022679"/>
    </source>
</evidence>
<dbReference type="EMBL" id="WNBM01000001">
    <property type="protein sequence ID" value="MTT74782.1"/>
    <property type="molecule type" value="Genomic_DNA"/>
</dbReference>
<dbReference type="Gene3D" id="3.40.1280.10">
    <property type="match status" value="1"/>
</dbReference>
<feature type="domain" description="RNA 2-O ribose methyltransferase substrate binding" evidence="4">
    <location>
        <begin position="5"/>
        <end position="80"/>
    </location>
</feature>
<dbReference type="GO" id="GO:0032259">
    <property type="term" value="P:methylation"/>
    <property type="evidence" value="ECO:0007669"/>
    <property type="project" value="UniProtKB-KW"/>
</dbReference>
<dbReference type="SMART" id="SM00967">
    <property type="entry name" value="SpoU_sub_bind"/>
    <property type="match status" value="1"/>
</dbReference>
<protein>
    <submittedName>
        <fullName evidence="5">23S rRNA (Guanosine(2251)-2'-O)-methyltransferase RlmB</fullName>
    </submittedName>
</protein>
<dbReference type="NCBIfam" id="TIGR00186">
    <property type="entry name" value="rRNA_methyl_3"/>
    <property type="match status" value="1"/>
</dbReference>
<dbReference type="PANTHER" id="PTHR46429">
    <property type="entry name" value="23S RRNA (GUANOSINE-2'-O-)-METHYLTRANSFERASE RLMB"/>
    <property type="match status" value="1"/>
</dbReference>
<keyword evidence="3 5" id="KW-0808">Transferase</keyword>
<evidence type="ECO:0000259" key="4">
    <source>
        <dbReference type="SMART" id="SM00967"/>
    </source>
</evidence>
<dbReference type="Proteomes" id="UP000484547">
    <property type="component" value="Unassembled WGS sequence"/>
</dbReference>
<dbReference type="EMBL" id="WNBW01000001">
    <property type="protein sequence ID" value="MTU02913.1"/>
    <property type="molecule type" value="Genomic_DNA"/>
</dbReference>
<organism evidence="5 8">
    <name type="scientific">Phascolarctobacterium faecium</name>
    <dbReference type="NCBI Taxonomy" id="33025"/>
    <lineage>
        <taxon>Bacteria</taxon>
        <taxon>Bacillati</taxon>
        <taxon>Bacillota</taxon>
        <taxon>Negativicutes</taxon>
        <taxon>Acidaminococcales</taxon>
        <taxon>Acidaminococcaceae</taxon>
        <taxon>Phascolarctobacterium</taxon>
    </lineage>
</organism>
<dbReference type="OrthoDB" id="9794400at2"/>
<dbReference type="GO" id="GO:0005829">
    <property type="term" value="C:cytosol"/>
    <property type="evidence" value="ECO:0007669"/>
    <property type="project" value="TreeGrafter"/>
</dbReference>
<dbReference type="SUPFAM" id="SSF55315">
    <property type="entry name" value="L30e-like"/>
    <property type="match status" value="1"/>
</dbReference>
<evidence type="ECO:0000256" key="2">
    <source>
        <dbReference type="ARBA" id="ARBA00022603"/>
    </source>
</evidence>
<gene>
    <name evidence="5" type="primary">rlmB</name>
    <name evidence="5" type="ORF">GMD11_00665</name>
    <name evidence="6" type="ORF">GMD18_00660</name>
</gene>
<accession>A0A7X2XDQ2</accession>
<name>A0A7X2XDQ2_9FIRM</name>
<dbReference type="GO" id="GO:0003723">
    <property type="term" value="F:RNA binding"/>
    <property type="evidence" value="ECO:0007669"/>
    <property type="project" value="InterPro"/>
</dbReference>
<dbReference type="InterPro" id="IPR029064">
    <property type="entry name" value="Ribosomal_eL30-like_sf"/>
</dbReference>
<dbReference type="InterPro" id="IPR004441">
    <property type="entry name" value="rRNA_MeTrfase_TrmH"/>
</dbReference>
<evidence type="ECO:0000313" key="8">
    <source>
        <dbReference type="Proteomes" id="UP000484547"/>
    </source>
</evidence>
<dbReference type="AlphaFoldDB" id="A0A7X2XDQ2"/>
<keyword evidence="7" id="KW-1185">Reference proteome</keyword>
<dbReference type="Pfam" id="PF00588">
    <property type="entry name" value="SpoU_methylase"/>
    <property type="match status" value="1"/>
</dbReference>